<evidence type="ECO:0000313" key="1">
    <source>
        <dbReference type="EMBL" id="WAA10582.1"/>
    </source>
</evidence>
<dbReference type="RefSeq" id="WP_275418377.1">
    <property type="nucleotide sequence ID" value="NZ_CP106878.1"/>
</dbReference>
<proteinExistence type="predicted"/>
<reference evidence="1" key="1">
    <citation type="submission" date="2022-09" db="EMBL/GenBank/DDBJ databases">
        <title>Complete Genomes of Fervidibacillus albus and Fervidibacillus halotolerans isolated from tidal flat sediments.</title>
        <authorList>
            <person name="Kwon K.K."/>
            <person name="Yang S.-H."/>
            <person name="Park M.J."/>
            <person name="Oh H.-M."/>
        </authorList>
    </citation>
    <scope>NUCLEOTIDE SEQUENCE</scope>
    <source>
        <strain evidence="1">MEBiC13591</strain>
    </source>
</reference>
<protein>
    <submittedName>
        <fullName evidence="1">YpmA family protein</fullName>
    </submittedName>
</protein>
<accession>A0A9E8LW65</accession>
<gene>
    <name evidence="1" type="ORF">OE104_04485</name>
</gene>
<keyword evidence="2" id="KW-1185">Reference proteome</keyword>
<organism evidence="1 2">
    <name type="scientific">Fervidibacillus albus</name>
    <dbReference type="NCBI Taxonomy" id="2980026"/>
    <lineage>
        <taxon>Bacteria</taxon>
        <taxon>Bacillati</taxon>
        <taxon>Bacillota</taxon>
        <taxon>Bacilli</taxon>
        <taxon>Bacillales</taxon>
        <taxon>Bacillaceae</taxon>
        <taxon>Fervidibacillus</taxon>
    </lineage>
</organism>
<sequence>MENKLEVLSSIKVEYTDQLYKLVDLLNRTLKKEGYTFGLALDKEDEQKAVFTIYRI</sequence>
<dbReference type="Pfam" id="PF14084">
    <property type="entry name" value="DUF4264"/>
    <property type="match status" value="1"/>
</dbReference>
<evidence type="ECO:0000313" key="2">
    <source>
        <dbReference type="Proteomes" id="UP001164718"/>
    </source>
</evidence>
<dbReference type="AlphaFoldDB" id="A0A9E8LW65"/>
<dbReference type="Proteomes" id="UP001164718">
    <property type="component" value="Chromosome"/>
</dbReference>
<dbReference type="PIRSF" id="PIRSF036698">
    <property type="entry name" value="UCP036698"/>
    <property type="match status" value="1"/>
</dbReference>
<dbReference type="InterPro" id="IPR012190">
    <property type="entry name" value="UCP036698"/>
</dbReference>
<dbReference type="EMBL" id="CP106878">
    <property type="protein sequence ID" value="WAA10582.1"/>
    <property type="molecule type" value="Genomic_DNA"/>
</dbReference>
<name>A0A9E8LW65_9BACI</name>
<dbReference type="KEGG" id="faf:OE104_04485"/>